<evidence type="ECO:0000313" key="3">
    <source>
        <dbReference type="Proteomes" id="UP000828390"/>
    </source>
</evidence>
<proteinExistence type="predicted"/>
<dbReference type="Proteomes" id="UP000828390">
    <property type="component" value="Unassembled WGS sequence"/>
</dbReference>
<dbReference type="EMBL" id="JAIWYP010000002">
    <property type="protein sequence ID" value="KAH3862842.1"/>
    <property type="molecule type" value="Genomic_DNA"/>
</dbReference>
<protein>
    <submittedName>
        <fullName evidence="2">Uncharacterized protein</fullName>
    </submittedName>
</protein>
<keyword evidence="3" id="KW-1185">Reference proteome</keyword>
<organism evidence="2 3">
    <name type="scientific">Dreissena polymorpha</name>
    <name type="common">Zebra mussel</name>
    <name type="synonym">Mytilus polymorpha</name>
    <dbReference type="NCBI Taxonomy" id="45954"/>
    <lineage>
        <taxon>Eukaryota</taxon>
        <taxon>Metazoa</taxon>
        <taxon>Spiralia</taxon>
        <taxon>Lophotrochozoa</taxon>
        <taxon>Mollusca</taxon>
        <taxon>Bivalvia</taxon>
        <taxon>Autobranchia</taxon>
        <taxon>Heteroconchia</taxon>
        <taxon>Euheterodonta</taxon>
        <taxon>Imparidentia</taxon>
        <taxon>Neoheterodontei</taxon>
        <taxon>Myida</taxon>
        <taxon>Dreissenoidea</taxon>
        <taxon>Dreissenidae</taxon>
        <taxon>Dreissena</taxon>
    </lineage>
</organism>
<feature type="region of interest" description="Disordered" evidence="1">
    <location>
        <begin position="48"/>
        <end position="68"/>
    </location>
</feature>
<name>A0A9D4LS98_DREPO</name>
<dbReference type="AlphaFoldDB" id="A0A9D4LS98"/>
<evidence type="ECO:0000313" key="2">
    <source>
        <dbReference type="EMBL" id="KAH3862842.1"/>
    </source>
</evidence>
<sequence length="68" mass="7431">MPRRPKGNAPTMPKARSRKSPLSTTRLFSKQPGYLMHVHLVTSHATPATYTRPATGNTVTDNPTTTVV</sequence>
<reference evidence="2" key="1">
    <citation type="journal article" date="2019" name="bioRxiv">
        <title>The Genome of the Zebra Mussel, Dreissena polymorpha: A Resource for Invasive Species Research.</title>
        <authorList>
            <person name="McCartney M.A."/>
            <person name="Auch B."/>
            <person name="Kono T."/>
            <person name="Mallez S."/>
            <person name="Zhang Y."/>
            <person name="Obille A."/>
            <person name="Becker A."/>
            <person name="Abrahante J.E."/>
            <person name="Garbe J."/>
            <person name="Badalamenti J.P."/>
            <person name="Herman A."/>
            <person name="Mangelson H."/>
            <person name="Liachko I."/>
            <person name="Sullivan S."/>
            <person name="Sone E.D."/>
            <person name="Koren S."/>
            <person name="Silverstein K.A.T."/>
            <person name="Beckman K.B."/>
            <person name="Gohl D.M."/>
        </authorList>
    </citation>
    <scope>NUCLEOTIDE SEQUENCE</scope>
    <source>
        <strain evidence="2">Duluth1</strain>
        <tissue evidence="2">Whole animal</tissue>
    </source>
</reference>
<comment type="caution">
    <text evidence="2">The sequence shown here is derived from an EMBL/GenBank/DDBJ whole genome shotgun (WGS) entry which is preliminary data.</text>
</comment>
<gene>
    <name evidence="2" type="ORF">DPMN_025817</name>
</gene>
<accession>A0A9D4LS98</accession>
<evidence type="ECO:0000256" key="1">
    <source>
        <dbReference type="SAM" id="MobiDB-lite"/>
    </source>
</evidence>
<feature type="region of interest" description="Disordered" evidence="1">
    <location>
        <begin position="1"/>
        <end position="24"/>
    </location>
</feature>
<feature type="compositionally biased region" description="Low complexity" evidence="1">
    <location>
        <begin position="55"/>
        <end position="68"/>
    </location>
</feature>
<reference evidence="2" key="2">
    <citation type="submission" date="2020-11" db="EMBL/GenBank/DDBJ databases">
        <authorList>
            <person name="McCartney M.A."/>
            <person name="Auch B."/>
            <person name="Kono T."/>
            <person name="Mallez S."/>
            <person name="Becker A."/>
            <person name="Gohl D.M."/>
            <person name="Silverstein K.A.T."/>
            <person name="Koren S."/>
            <person name="Bechman K.B."/>
            <person name="Herman A."/>
            <person name="Abrahante J.E."/>
            <person name="Garbe J."/>
        </authorList>
    </citation>
    <scope>NUCLEOTIDE SEQUENCE</scope>
    <source>
        <strain evidence="2">Duluth1</strain>
        <tissue evidence="2">Whole animal</tissue>
    </source>
</reference>